<reference evidence="1 2" key="1">
    <citation type="submission" date="2019-03" db="EMBL/GenBank/DDBJ databases">
        <title>Genomic Encyclopedia of Archaeal and Bacterial Type Strains, Phase II (KMG-II): from individual species to whole genera.</title>
        <authorList>
            <person name="Goeker M."/>
        </authorList>
    </citation>
    <scope>NUCLEOTIDE SEQUENCE [LARGE SCALE GENOMIC DNA]</scope>
    <source>
        <strain evidence="1 2">DSM 19035</strain>
    </source>
</reference>
<dbReference type="AlphaFoldDB" id="A0A4R6SX32"/>
<dbReference type="Proteomes" id="UP000295620">
    <property type="component" value="Unassembled WGS sequence"/>
</dbReference>
<sequence>MKKLLLLLLCTTTLGLVSCKKETLIDTGLPNQTIETVINQSQWTSVENGTRLTVTVNFPEIDAATFRNDGLLVYFYPNNSVDEYKQLPYVFDAQTYSYTARPGSITFDIQTTGDAVLNPVRPTAPIGLRVVIVTSSLN</sequence>
<protein>
    <submittedName>
        <fullName evidence="1">Uncharacterized protein</fullName>
    </submittedName>
</protein>
<dbReference type="PROSITE" id="PS51257">
    <property type="entry name" value="PROKAR_LIPOPROTEIN"/>
    <property type="match status" value="1"/>
</dbReference>
<name>A0A4R6SX32_9SPHI</name>
<gene>
    <name evidence="1" type="ORF">ATK78_3240</name>
</gene>
<evidence type="ECO:0000313" key="2">
    <source>
        <dbReference type="Proteomes" id="UP000295620"/>
    </source>
</evidence>
<accession>A0A4R6SX32</accession>
<dbReference type="EMBL" id="SNYC01000005">
    <property type="protein sequence ID" value="TDQ08722.1"/>
    <property type="molecule type" value="Genomic_DNA"/>
</dbReference>
<evidence type="ECO:0000313" key="1">
    <source>
        <dbReference type="EMBL" id="TDQ08722.1"/>
    </source>
</evidence>
<keyword evidence="2" id="KW-1185">Reference proteome</keyword>
<proteinExistence type="predicted"/>
<dbReference type="RefSeq" id="WP_243732551.1">
    <property type="nucleotide sequence ID" value="NZ_SNYC01000005.1"/>
</dbReference>
<organism evidence="1 2">
    <name type="scientific">Pedobacter metabolipauper</name>
    <dbReference type="NCBI Taxonomy" id="425513"/>
    <lineage>
        <taxon>Bacteria</taxon>
        <taxon>Pseudomonadati</taxon>
        <taxon>Bacteroidota</taxon>
        <taxon>Sphingobacteriia</taxon>
        <taxon>Sphingobacteriales</taxon>
        <taxon>Sphingobacteriaceae</taxon>
        <taxon>Pedobacter</taxon>
    </lineage>
</organism>
<comment type="caution">
    <text evidence="1">The sequence shown here is derived from an EMBL/GenBank/DDBJ whole genome shotgun (WGS) entry which is preliminary data.</text>
</comment>